<feature type="chain" id="PRO_5026925461" evidence="1">
    <location>
        <begin position="27"/>
        <end position="339"/>
    </location>
</feature>
<feature type="domain" description="SsuA/THI5-like" evidence="2">
    <location>
        <begin position="55"/>
        <end position="254"/>
    </location>
</feature>
<evidence type="ECO:0000259" key="2">
    <source>
        <dbReference type="Pfam" id="PF09084"/>
    </source>
</evidence>
<dbReference type="SUPFAM" id="SSF53850">
    <property type="entry name" value="Periplasmic binding protein-like II"/>
    <property type="match status" value="1"/>
</dbReference>
<dbReference type="PROSITE" id="PS51257">
    <property type="entry name" value="PROKAR_LIPOPROTEIN"/>
    <property type="match status" value="1"/>
</dbReference>
<feature type="signal peptide" evidence="1">
    <location>
        <begin position="1"/>
        <end position="26"/>
    </location>
</feature>
<dbReference type="EMBL" id="CACRSY010000012">
    <property type="protein sequence ID" value="VYT07085.1"/>
    <property type="molecule type" value="Genomic_DNA"/>
</dbReference>
<dbReference type="Gene3D" id="3.40.190.10">
    <property type="entry name" value="Periplasmic binding protein-like II"/>
    <property type="match status" value="2"/>
</dbReference>
<dbReference type="Pfam" id="PF09084">
    <property type="entry name" value="NMT1"/>
    <property type="match status" value="1"/>
</dbReference>
<evidence type="ECO:0000256" key="1">
    <source>
        <dbReference type="SAM" id="SignalP"/>
    </source>
</evidence>
<evidence type="ECO:0000313" key="3">
    <source>
        <dbReference type="EMBL" id="VYT07085.1"/>
    </source>
</evidence>
<reference evidence="3" key="1">
    <citation type="submission" date="2019-11" db="EMBL/GenBank/DDBJ databases">
        <authorList>
            <person name="Feng L."/>
        </authorList>
    </citation>
    <scope>NUCLEOTIDE SEQUENCE</scope>
    <source>
        <strain evidence="3">BhanseniiLFYP23</strain>
    </source>
</reference>
<accession>A0A6N2TNB9</accession>
<organism evidence="3">
    <name type="scientific">Blautia hansenii</name>
    <name type="common">Ruminococcus hansenii</name>
    <dbReference type="NCBI Taxonomy" id="1322"/>
    <lineage>
        <taxon>Bacteria</taxon>
        <taxon>Bacillati</taxon>
        <taxon>Bacillota</taxon>
        <taxon>Clostridia</taxon>
        <taxon>Lachnospirales</taxon>
        <taxon>Lachnospiraceae</taxon>
        <taxon>Blautia</taxon>
    </lineage>
</organism>
<sequence>MRKKLLAMILAGVTAMSMLTGCGGNANEPKKEEKKELDVVNVAYMPNYSSLWVMTTAKEKGYFEEQGIDVQFVKFDDGPTEVSAMESGSIDLAYIGAGAHTLAIQGNVDVFCFQQLSNSDYVMGLKSHGVNSLEDLKGKKVAFASGTVSEVMVQRALNSVGLTMNDIEAYDMEVTNMPNAMISGSIDACAPWSPMHNTIMEELGDDAHIMVSNDDFSDIAADTASWVCKPEYAEKNRDLLVRFTKALYKAMDFGAKEENFEEVAGYVADEAKTDLEIVKGQTRDGVWFTSEELLKGVEDGSIKGYYEIQQKNFLESGKITEEVPVDDYVLFDIMEEAGK</sequence>
<name>A0A6N2TNB9_BLAHA</name>
<dbReference type="RefSeq" id="WP_156342358.1">
    <property type="nucleotide sequence ID" value="NZ_CACRSY010000012.1"/>
</dbReference>
<dbReference type="InterPro" id="IPR015168">
    <property type="entry name" value="SsuA/THI5"/>
</dbReference>
<keyword evidence="1" id="KW-0732">Signal</keyword>
<dbReference type="AlphaFoldDB" id="A0A6N2TNB9"/>
<protein>
    <submittedName>
        <fullName evidence="3">Aliphatic sulfonates-binding protein</fullName>
    </submittedName>
</protein>
<gene>
    <name evidence="3" type="primary">ssuA_2</name>
    <name evidence="3" type="ORF">BHLFYP23_00030</name>
</gene>
<dbReference type="PANTHER" id="PTHR30024">
    <property type="entry name" value="ALIPHATIC SULFONATES-BINDING PROTEIN-RELATED"/>
    <property type="match status" value="1"/>
</dbReference>
<proteinExistence type="predicted"/>